<evidence type="ECO:0000313" key="3">
    <source>
        <dbReference type="Proteomes" id="UP000265520"/>
    </source>
</evidence>
<accession>A0A392W0Z7</accession>
<name>A0A392W0Z7_9FABA</name>
<feature type="non-terminal residue" evidence="2">
    <location>
        <position position="20"/>
    </location>
</feature>
<evidence type="ECO:0000256" key="1">
    <source>
        <dbReference type="SAM" id="MobiDB-lite"/>
    </source>
</evidence>
<feature type="region of interest" description="Disordered" evidence="1">
    <location>
        <begin position="1"/>
        <end position="20"/>
    </location>
</feature>
<dbReference type="AlphaFoldDB" id="A0A392W0Z7"/>
<comment type="caution">
    <text evidence="2">The sequence shown here is derived from an EMBL/GenBank/DDBJ whole genome shotgun (WGS) entry which is preliminary data.</text>
</comment>
<reference evidence="2 3" key="1">
    <citation type="journal article" date="2018" name="Front. Plant Sci.">
        <title>Red Clover (Trifolium pratense) and Zigzag Clover (T. medium) - A Picture of Genomic Similarities and Differences.</title>
        <authorList>
            <person name="Dluhosova J."/>
            <person name="Istvanek J."/>
            <person name="Nedelnik J."/>
            <person name="Repkova J."/>
        </authorList>
    </citation>
    <scope>NUCLEOTIDE SEQUENCE [LARGE SCALE GENOMIC DNA]</scope>
    <source>
        <strain evidence="3">cv. 10/8</strain>
        <tissue evidence="2">Leaf</tissue>
    </source>
</reference>
<dbReference type="EMBL" id="LXQA011327518">
    <property type="protein sequence ID" value="MCI93373.1"/>
    <property type="molecule type" value="Genomic_DNA"/>
</dbReference>
<sequence length="20" mass="2269">MKVSGMEVRGMEAVRSTEDR</sequence>
<evidence type="ECO:0000313" key="2">
    <source>
        <dbReference type="EMBL" id="MCI93373.1"/>
    </source>
</evidence>
<feature type="compositionally biased region" description="Basic and acidic residues" evidence="1">
    <location>
        <begin position="9"/>
        <end position="20"/>
    </location>
</feature>
<organism evidence="2 3">
    <name type="scientific">Trifolium medium</name>
    <dbReference type="NCBI Taxonomy" id="97028"/>
    <lineage>
        <taxon>Eukaryota</taxon>
        <taxon>Viridiplantae</taxon>
        <taxon>Streptophyta</taxon>
        <taxon>Embryophyta</taxon>
        <taxon>Tracheophyta</taxon>
        <taxon>Spermatophyta</taxon>
        <taxon>Magnoliopsida</taxon>
        <taxon>eudicotyledons</taxon>
        <taxon>Gunneridae</taxon>
        <taxon>Pentapetalae</taxon>
        <taxon>rosids</taxon>
        <taxon>fabids</taxon>
        <taxon>Fabales</taxon>
        <taxon>Fabaceae</taxon>
        <taxon>Papilionoideae</taxon>
        <taxon>50 kb inversion clade</taxon>
        <taxon>NPAAA clade</taxon>
        <taxon>Hologalegina</taxon>
        <taxon>IRL clade</taxon>
        <taxon>Trifolieae</taxon>
        <taxon>Trifolium</taxon>
    </lineage>
</organism>
<proteinExistence type="predicted"/>
<dbReference type="Proteomes" id="UP000265520">
    <property type="component" value="Unassembled WGS sequence"/>
</dbReference>
<protein>
    <submittedName>
        <fullName evidence="2">Uncharacterized protein</fullName>
    </submittedName>
</protein>
<keyword evidence="3" id="KW-1185">Reference proteome</keyword>